<evidence type="ECO:0000256" key="1">
    <source>
        <dbReference type="SAM" id="Phobius"/>
    </source>
</evidence>
<sequence>MLYVRVSLFVHYADPAAFLTFQLCCFYFVQFAYFIIICAHWWIRAVPLVHPNHWPRKAVGKEAAAAAFPRSISGVTIRSVVESCLFTTAVGSGTETYAELRPLTALCAIQTKVNCLSCVGHQN</sequence>
<evidence type="ECO:0000313" key="3">
    <source>
        <dbReference type="Proteomes" id="UP001209878"/>
    </source>
</evidence>
<keyword evidence="1" id="KW-0812">Transmembrane</keyword>
<proteinExistence type="predicted"/>
<dbReference type="Proteomes" id="UP001209878">
    <property type="component" value="Unassembled WGS sequence"/>
</dbReference>
<name>A0AAD9UHP1_RIDPI</name>
<comment type="caution">
    <text evidence="2">The sequence shown here is derived from an EMBL/GenBank/DDBJ whole genome shotgun (WGS) entry which is preliminary data.</text>
</comment>
<feature type="transmembrane region" description="Helical" evidence="1">
    <location>
        <begin position="20"/>
        <end position="43"/>
    </location>
</feature>
<dbReference type="EMBL" id="JAODUO010000095">
    <property type="protein sequence ID" value="KAK2189879.1"/>
    <property type="molecule type" value="Genomic_DNA"/>
</dbReference>
<protein>
    <submittedName>
        <fullName evidence="2">Uncharacterized protein</fullName>
    </submittedName>
</protein>
<accession>A0AAD9UHP1</accession>
<evidence type="ECO:0000313" key="2">
    <source>
        <dbReference type="EMBL" id="KAK2189879.1"/>
    </source>
</evidence>
<keyword evidence="1" id="KW-1133">Transmembrane helix</keyword>
<reference evidence="2" key="1">
    <citation type="journal article" date="2023" name="Mol. Biol. Evol.">
        <title>Third-Generation Sequencing Reveals the Adaptive Role of the Epigenome in Three Deep-Sea Polychaetes.</title>
        <authorList>
            <person name="Perez M."/>
            <person name="Aroh O."/>
            <person name="Sun Y."/>
            <person name="Lan Y."/>
            <person name="Juniper S.K."/>
            <person name="Young C.R."/>
            <person name="Angers B."/>
            <person name="Qian P.Y."/>
        </authorList>
    </citation>
    <scope>NUCLEOTIDE SEQUENCE</scope>
    <source>
        <strain evidence="2">R07B-5</strain>
    </source>
</reference>
<keyword evidence="1" id="KW-0472">Membrane</keyword>
<dbReference type="AlphaFoldDB" id="A0AAD9UHP1"/>
<gene>
    <name evidence="2" type="ORF">NP493_95g08070</name>
</gene>
<keyword evidence="3" id="KW-1185">Reference proteome</keyword>
<organism evidence="2 3">
    <name type="scientific">Ridgeia piscesae</name>
    <name type="common">Tubeworm</name>
    <dbReference type="NCBI Taxonomy" id="27915"/>
    <lineage>
        <taxon>Eukaryota</taxon>
        <taxon>Metazoa</taxon>
        <taxon>Spiralia</taxon>
        <taxon>Lophotrochozoa</taxon>
        <taxon>Annelida</taxon>
        <taxon>Polychaeta</taxon>
        <taxon>Sedentaria</taxon>
        <taxon>Canalipalpata</taxon>
        <taxon>Sabellida</taxon>
        <taxon>Siboglinidae</taxon>
        <taxon>Ridgeia</taxon>
    </lineage>
</organism>